<feature type="region of interest" description="Disordered" evidence="1">
    <location>
        <begin position="272"/>
        <end position="296"/>
    </location>
</feature>
<evidence type="ECO:0000313" key="3">
    <source>
        <dbReference type="EMBL" id="KAK8095935.1"/>
    </source>
</evidence>
<feature type="chain" id="PRO_5043754650" evidence="2">
    <location>
        <begin position="18"/>
        <end position="296"/>
    </location>
</feature>
<feature type="signal peptide" evidence="2">
    <location>
        <begin position="1"/>
        <end position="17"/>
    </location>
</feature>
<proteinExistence type="predicted"/>
<keyword evidence="4" id="KW-1185">Reference proteome</keyword>
<dbReference type="EMBL" id="JAQQWP010000011">
    <property type="protein sequence ID" value="KAK8095935.1"/>
    <property type="molecule type" value="Genomic_DNA"/>
</dbReference>
<protein>
    <submittedName>
        <fullName evidence="3">Uncharacterized protein</fullName>
    </submittedName>
</protein>
<organism evidence="3 4">
    <name type="scientific">Apiospora kogelbergensis</name>
    <dbReference type="NCBI Taxonomy" id="1337665"/>
    <lineage>
        <taxon>Eukaryota</taxon>
        <taxon>Fungi</taxon>
        <taxon>Dikarya</taxon>
        <taxon>Ascomycota</taxon>
        <taxon>Pezizomycotina</taxon>
        <taxon>Sordariomycetes</taxon>
        <taxon>Xylariomycetidae</taxon>
        <taxon>Amphisphaeriales</taxon>
        <taxon>Apiosporaceae</taxon>
        <taxon>Apiospora</taxon>
    </lineage>
</organism>
<dbReference type="Proteomes" id="UP001392437">
    <property type="component" value="Unassembled WGS sequence"/>
</dbReference>
<evidence type="ECO:0000256" key="1">
    <source>
        <dbReference type="SAM" id="MobiDB-lite"/>
    </source>
</evidence>
<name>A0AAW0QGU5_9PEZI</name>
<sequence length="296" mass="33219">MRRPHSILIALLPLAAGRPSLDHSSKEITPKHAVRNSITELYKRHSGEQMETRQQAGGIVKFPDEIPDCDKDPSFVLDVKSRYQYAEGAQVPTVQGLDAPCLDAWGEGEAKFQCRTEYWIAETQVSYTDWVNTTVSAGTPDCLAHTRNPVRGLDWSALETDFVVEGRQVTFTRNKQAKSTSICLAPGDHQQTNSGCKWQGNDNKCHRVWESTKKLDVYGYVARVCSRNIGNAKGNQQNTKIADDRWVRGMADFRFSAPIGKQVGCEAECADQEYPAPTPPQERPVPFDKNFFIKNR</sequence>
<keyword evidence="2" id="KW-0732">Signal</keyword>
<reference evidence="3 4" key="1">
    <citation type="submission" date="2023-01" db="EMBL/GenBank/DDBJ databases">
        <title>Analysis of 21 Apiospora genomes using comparative genomics revels a genus with tremendous synthesis potential of carbohydrate active enzymes and secondary metabolites.</title>
        <authorList>
            <person name="Sorensen T."/>
        </authorList>
    </citation>
    <scope>NUCLEOTIDE SEQUENCE [LARGE SCALE GENOMIC DNA]</scope>
    <source>
        <strain evidence="3 4">CBS 117206</strain>
    </source>
</reference>
<comment type="caution">
    <text evidence="3">The sequence shown here is derived from an EMBL/GenBank/DDBJ whole genome shotgun (WGS) entry which is preliminary data.</text>
</comment>
<accession>A0AAW0QGU5</accession>
<evidence type="ECO:0000313" key="4">
    <source>
        <dbReference type="Proteomes" id="UP001392437"/>
    </source>
</evidence>
<gene>
    <name evidence="3" type="ORF">PG999_013957</name>
</gene>
<dbReference type="AlphaFoldDB" id="A0AAW0QGU5"/>
<evidence type="ECO:0000256" key="2">
    <source>
        <dbReference type="SAM" id="SignalP"/>
    </source>
</evidence>